<dbReference type="InterPro" id="IPR009057">
    <property type="entry name" value="Homeodomain-like_sf"/>
</dbReference>
<evidence type="ECO:0000313" key="2">
    <source>
        <dbReference type="EMBL" id="EYC34439.1"/>
    </source>
</evidence>
<dbReference type="PANTHER" id="PTHR46068">
    <property type="entry name" value="PROTEIN CBG27172"/>
    <property type="match status" value="1"/>
</dbReference>
<dbReference type="GO" id="GO:0003676">
    <property type="term" value="F:nucleic acid binding"/>
    <property type="evidence" value="ECO:0007669"/>
    <property type="project" value="InterPro"/>
</dbReference>
<comment type="subcellular location">
    <subcellularLocation>
        <location evidence="1">Nucleus</location>
    </subcellularLocation>
</comment>
<dbReference type="InterPro" id="IPR036397">
    <property type="entry name" value="RNaseH_sf"/>
</dbReference>
<evidence type="ECO:0000313" key="3">
    <source>
        <dbReference type="Proteomes" id="UP000024635"/>
    </source>
</evidence>
<dbReference type="GO" id="GO:0005634">
    <property type="term" value="C:nucleus"/>
    <property type="evidence" value="ECO:0007669"/>
    <property type="project" value="UniProtKB-SubCell"/>
</dbReference>
<dbReference type="Pfam" id="PF13565">
    <property type="entry name" value="HTH_32"/>
    <property type="match status" value="1"/>
</dbReference>
<evidence type="ECO:0000256" key="1">
    <source>
        <dbReference type="ARBA" id="ARBA00004123"/>
    </source>
</evidence>
<dbReference type="AlphaFoldDB" id="A0A016W3L5"/>
<dbReference type="SUPFAM" id="SSF46689">
    <property type="entry name" value="Homeodomain-like"/>
    <property type="match status" value="1"/>
</dbReference>
<proteinExistence type="predicted"/>
<reference evidence="3" key="1">
    <citation type="journal article" date="2015" name="Nat. Genet.">
        <title>The genome and transcriptome of the zoonotic hookworm Ancylostoma ceylanicum identify infection-specific gene families.</title>
        <authorList>
            <person name="Schwarz E.M."/>
            <person name="Hu Y."/>
            <person name="Antoshechkin I."/>
            <person name="Miller M.M."/>
            <person name="Sternberg P.W."/>
            <person name="Aroian R.V."/>
        </authorList>
    </citation>
    <scope>NUCLEOTIDE SEQUENCE</scope>
    <source>
        <strain evidence="3">HY135</strain>
    </source>
</reference>
<gene>
    <name evidence="2" type="primary">Acey_s0001.g415</name>
    <name evidence="2" type="ORF">Y032_0001g415</name>
</gene>
<dbReference type="EMBL" id="JARK01001337">
    <property type="protein sequence ID" value="EYC34439.1"/>
    <property type="molecule type" value="Genomic_DNA"/>
</dbReference>
<protein>
    <submittedName>
        <fullName evidence="2">Uncharacterized protein</fullName>
    </submittedName>
</protein>
<comment type="caution">
    <text evidence="2">The sequence shown here is derived from an EMBL/GenBank/DDBJ whole genome shotgun (WGS) entry which is preliminary data.</text>
</comment>
<accession>A0A016W3L5</accession>
<dbReference type="Proteomes" id="UP000024635">
    <property type="component" value="Unassembled WGS sequence"/>
</dbReference>
<sequence>MLDVDPRTVRRAISRFRDTGGITDRPRSGRPRTAVVRKNVEIIRKRIGRNPKRSMRKMAEDLKISDRSVRRIVQGKLNCRSYRLQKCQALTSENKHKRVEICRALLERAADGRHLKFVFSDEKLFTVQAFHNRQNDRILSESMEEANRNGRLVPKKAHPQSDMVASFITSDGNSPLIFVDSGVKINRQNYLDDVLKKHLIPWLHSHFGDRPYTFQQDGAPAHTAKMVQEWCRANLSDFIAAEEWPPCSPDLNPLDYSIWSILEAKACATSHSSVGSLKAALLKAWEDIDLEYLRRTVDAFPHRLRECIRREGDHIEHL</sequence>
<dbReference type="Gene3D" id="3.30.420.10">
    <property type="entry name" value="Ribonuclease H-like superfamily/Ribonuclease H"/>
    <property type="match status" value="1"/>
</dbReference>
<dbReference type="OrthoDB" id="7951431at2759"/>
<keyword evidence="3" id="KW-1185">Reference proteome</keyword>
<organism evidence="2 3">
    <name type="scientific">Ancylostoma ceylanicum</name>
    <dbReference type="NCBI Taxonomy" id="53326"/>
    <lineage>
        <taxon>Eukaryota</taxon>
        <taxon>Metazoa</taxon>
        <taxon>Ecdysozoa</taxon>
        <taxon>Nematoda</taxon>
        <taxon>Chromadorea</taxon>
        <taxon>Rhabditida</taxon>
        <taxon>Rhabditina</taxon>
        <taxon>Rhabditomorpha</taxon>
        <taxon>Strongyloidea</taxon>
        <taxon>Ancylostomatidae</taxon>
        <taxon>Ancylostomatinae</taxon>
        <taxon>Ancylostoma</taxon>
    </lineage>
</organism>
<dbReference type="PANTHER" id="PTHR46068:SF1">
    <property type="entry name" value="TRANSPOSASE IS30-LIKE HTH DOMAIN-CONTAINING PROTEIN"/>
    <property type="match status" value="1"/>
</dbReference>
<name>A0A016W3L5_9BILA</name>